<name>A0A1E5Q3E6_9PROT</name>
<reference evidence="3" key="1">
    <citation type="submission" date="2016-07" db="EMBL/GenBank/DDBJ databases">
        <authorList>
            <person name="Florea S."/>
            <person name="Webb J.S."/>
            <person name="Jaromczyk J."/>
            <person name="Schardl C.L."/>
        </authorList>
    </citation>
    <scope>NUCLEOTIDE SEQUENCE [LARGE SCALE GENOMIC DNA]</scope>
    <source>
        <strain evidence="3">MV-1</strain>
    </source>
</reference>
<comment type="caution">
    <text evidence="2">The sequence shown here is derived from an EMBL/GenBank/DDBJ whole genome shotgun (WGS) entry which is preliminary data.</text>
</comment>
<sequence>MSSDPNRRVSSKETASTDDKMIKSQRRQKTKQPQRTSGDAMKRLASETHVASIEAEKKLATHLEAVGFDTRRHVYTVKHRVKKAADIVRKVKRKRQGQAKGFALKNSQHIDK</sequence>
<dbReference type="EMBL" id="MCGG01000080">
    <property type="protein sequence ID" value="OEJ63960.1"/>
    <property type="molecule type" value="Genomic_DNA"/>
</dbReference>
<keyword evidence="3" id="KW-1185">Reference proteome</keyword>
<feature type="region of interest" description="Disordered" evidence="1">
    <location>
        <begin position="1"/>
        <end position="47"/>
    </location>
</feature>
<feature type="compositionally biased region" description="Basic and acidic residues" evidence="1">
    <location>
        <begin position="1"/>
        <end position="22"/>
    </location>
</feature>
<gene>
    <name evidence="2" type="ORF">BEN30_17030</name>
</gene>
<evidence type="ECO:0000256" key="1">
    <source>
        <dbReference type="SAM" id="MobiDB-lite"/>
    </source>
</evidence>
<organism evidence="2 3">
    <name type="scientific">Magnetovibrio blakemorei</name>
    <dbReference type="NCBI Taxonomy" id="28181"/>
    <lineage>
        <taxon>Bacteria</taxon>
        <taxon>Pseudomonadati</taxon>
        <taxon>Pseudomonadota</taxon>
        <taxon>Alphaproteobacteria</taxon>
        <taxon>Rhodospirillales</taxon>
        <taxon>Magnetovibrionaceae</taxon>
        <taxon>Magnetovibrio</taxon>
    </lineage>
</organism>
<accession>A0A1E5Q3E6</accession>
<proteinExistence type="predicted"/>
<evidence type="ECO:0000313" key="2">
    <source>
        <dbReference type="EMBL" id="OEJ63960.1"/>
    </source>
</evidence>
<feature type="compositionally biased region" description="Basic residues" evidence="1">
    <location>
        <begin position="23"/>
        <end position="32"/>
    </location>
</feature>
<evidence type="ECO:0000313" key="3">
    <source>
        <dbReference type="Proteomes" id="UP000095347"/>
    </source>
</evidence>
<dbReference type="RefSeq" id="WP_069959498.1">
    <property type="nucleotide sequence ID" value="NZ_MCGG01000080.1"/>
</dbReference>
<protein>
    <submittedName>
        <fullName evidence="2">Uncharacterized protein</fullName>
    </submittedName>
</protein>
<dbReference type="AlphaFoldDB" id="A0A1E5Q3E6"/>
<dbReference type="STRING" id="28181.BEN30_17030"/>
<feature type="region of interest" description="Disordered" evidence="1">
    <location>
        <begin position="90"/>
        <end position="112"/>
    </location>
</feature>
<dbReference type="Proteomes" id="UP000095347">
    <property type="component" value="Unassembled WGS sequence"/>
</dbReference>